<evidence type="ECO:0000313" key="2">
    <source>
        <dbReference type="Proteomes" id="UP000626554"/>
    </source>
</evidence>
<sequence>MSQPETGVWGRLDACLHAGNLSGAIVEVETALDALPSTVFHALRGASFLAQCDELLAWVDAFYAHASRKGPVGALCLELNAFDANPDAWFLDGFAYEAGADGDWLANEELVAAAEPFLLRGLEAGHAAFARYAAADQPAGGPLEPSRDLAAALVELRAQELVANAHRAAQAQGRAWGRVPVAATAHDSDRVYESAGVGEPLALAALTAASLVALAPAARPASRGGTVPFCYKLTLPSDPKVIGVRNGIMQVEICDDAFLAAVRSAPFNETEGVFSDPAKALAITGLRVVPRAKLTDVLSFGPMLYGFPFLVKRKTLALLSAFHTRITHVFPVALNPDEHGLNAYSLVRFQRLDLDCIDYARSTFYTGSPLLGNYQQHRFSNHAAFGEAFNSFLALPEHLVLAPHVDRTLDLFYLGSGLYVSERLKKALEQEKTTGIKISAAMLPTVEG</sequence>
<reference evidence="1 2" key="1">
    <citation type="submission" date="2020-05" db="EMBL/GenBank/DDBJ databases">
        <title>Hymenobacter terrestris sp. nov. and Hymenobacter lapidiphilus sp. nov., isolated from regoliths in Antarctica.</title>
        <authorList>
            <person name="Sedlacek I."/>
            <person name="Pantucek R."/>
            <person name="Zeman M."/>
            <person name="Holochova P."/>
            <person name="Kralova S."/>
            <person name="Stankova E."/>
            <person name="Sedo O."/>
            <person name="Micenkova L."/>
            <person name="Svec P."/>
            <person name="Gupta V."/>
            <person name="Sood U."/>
            <person name="Korpole U.S."/>
            <person name="Lal R."/>
        </authorList>
    </citation>
    <scope>NUCLEOTIDE SEQUENCE [LARGE SCALE GENOMIC DNA]</scope>
    <source>
        <strain evidence="1 2">P5252</strain>
    </source>
</reference>
<comment type="caution">
    <text evidence="1">The sequence shown here is derived from an EMBL/GenBank/DDBJ whole genome shotgun (WGS) entry which is preliminary data.</text>
</comment>
<dbReference type="EMBL" id="JABKAV010000090">
    <property type="protein sequence ID" value="NVO86601.1"/>
    <property type="molecule type" value="Genomic_DNA"/>
</dbReference>
<name>A0ABX2Q6K4_9BACT</name>
<dbReference type="RefSeq" id="WP_176901333.1">
    <property type="nucleotide sequence ID" value="NZ_JABKAV010000090.1"/>
</dbReference>
<accession>A0ABX2Q6K4</accession>
<organism evidence="1 2">
    <name type="scientific">Hymenobacter terrestris</name>
    <dbReference type="NCBI Taxonomy" id="2748310"/>
    <lineage>
        <taxon>Bacteria</taxon>
        <taxon>Pseudomonadati</taxon>
        <taxon>Bacteroidota</taxon>
        <taxon>Cytophagia</taxon>
        <taxon>Cytophagales</taxon>
        <taxon>Hymenobacteraceae</taxon>
        <taxon>Hymenobacter</taxon>
    </lineage>
</organism>
<evidence type="ECO:0000313" key="1">
    <source>
        <dbReference type="EMBL" id="NVO86601.1"/>
    </source>
</evidence>
<protein>
    <submittedName>
        <fullName evidence="1">Uncharacterized protein</fullName>
    </submittedName>
</protein>
<dbReference type="Proteomes" id="UP000626554">
    <property type="component" value="Unassembled WGS sequence"/>
</dbReference>
<keyword evidence="2" id="KW-1185">Reference proteome</keyword>
<gene>
    <name evidence="1" type="ORF">HW556_17080</name>
</gene>
<proteinExistence type="predicted"/>